<evidence type="ECO:0000313" key="2">
    <source>
        <dbReference type="EMBL" id="SDB46020.1"/>
    </source>
</evidence>
<gene>
    <name evidence="2" type="ORF">SAMN05660653_02253</name>
</gene>
<dbReference type="Proteomes" id="UP000198771">
    <property type="component" value="Unassembled WGS sequence"/>
</dbReference>
<dbReference type="Pfam" id="PF13635">
    <property type="entry name" value="DUF4143"/>
    <property type="match status" value="1"/>
</dbReference>
<organism evidence="2 3">
    <name type="scientific">Desulfonatronum thiosulfatophilum</name>
    <dbReference type="NCBI Taxonomy" id="617002"/>
    <lineage>
        <taxon>Bacteria</taxon>
        <taxon>Pseudomonadati</taxon>
        <taxon>Thermodesulfobacteriota</taxon>
        <taxon>Desulfovibrionia</taxon>
        <taxon>Desulfovibrionales</taxon>
        <taxon>Desulfonatronaceae</taxon>
        <taxon>Desulfonatronum</taxon>
    </lineage>
</organism>
<dbReference type="PANTHER" id="PTHR43566:SF2">
    <property type="entry name" value="DUF4143 DOMAIN-CONTAINING PROTEIN"/>
    <property type="match status" value="1"/>
</dbReference>
<protein>
    <recommendedName>
        <fullName evidence="1">AAA+ ATPase domain-containing protein</fullName>
    </recommendedName>
</protein>
<dbReference type="SMART" id="SM00382">
    <property type="entry name" value="AAA"/>
    <property type="match status" value="1"/>
</dbReference>
<evidence type="ECO:0000259" key="1">
    <source>
        <dbReference type="SMART" id="SM00382"/>
    </source>
</evidence>
<dbReference type="Gene3D" id="3.40.50.300">
    <property type="entry name" value="P-loop containing nucleotide triphosphate hydrolases"/>
    <property type="match status" value="1"/>
</dbReference>
<reference evidence="2 3" key="1">
    <citation type="submission" date="2016-10" db="EMBL/GenBank/DDBJ databases">
        <authorList>
            <person name="de Groot N.N."/>
        </authorList>
    </citation>
    <scope>NUCLEOTIDE SEQUENCE [LARGE SCALE GENOMIC DNA]</scope>
    <source>
        <strain evidence="2 3">ASO4-2</strain>
    </source>
</reference>
<dbReference type="InterPro" id="IPR041682">
    <property type="entry name" value="AAA_14"/>
</dbReference>
<dbReference type="InterPro" id="IPR003593">
    <property type="entry name" value="AAA+_ATPase"/>
</dbReference>
<dbReference type="PANTHER" id="PTHR43566">
    <property type="entry name" value="CONSERVED PROTEIN"/>
    <property type="match status" value="1"/>
</dbReference>
<dbReference type="InterPro" id="IPR025420">
    <property type="entry name" value="DUF4143"/>
</dbReference>
<dbReference type="SUPFAM" id="SSF52540">
    <property type="entry name" value="P-loop containing nucleoside triphosphate hydrolases"/>
    <property type="match status" value="1"/>
</dbReference>
<dbReference type="AlphaFoldDB" id="A0A1G6DLL0"/>
<dbReference type="Pfam" id="PF13173">
    <property type="entry name" value="AAA_14"/>
    <property type="match status" value="1"/>
</dbReference>
<accession>A0A1G6DLL0</accession>
<dbReference type="CDD" id="cd00009">
    <property type="entry name" value="AAA"/>
    <property type="match status" value="1"/>
</dbReference>
<dbReference type="InterPro" id="IPR027417">
    <property type="entry name" value="P-loop_NTPase"/>
</dbReference>
<feature type="domain" description="AAA+ ATPase" evidence="1">
    <location>
        <begin position="16"/>
        <end position="132"/>
    </location>
</feature>
<dbReference type="EMBL" id="FMXO01000012">
    <property type="protein sequence ID" value="SDB46020.1"/>
    <property type="molecule type" value="Genomic_DNA"/>
</dbReference>
<evidence type="ECO:0000313" key="3">
    <source>
        <dbReference type="Proteomes" id="UP000198771"/>
    </source>
</evidence>
<dbReference type="RefSeq" id="WP_092121571.1">
    <property type="nucleotide sequence ID" value="NZ_FMXO01000012.1"/>
</dbReference>
<sequence>MIPRRILPFIQSALKRQAAVALIGPRQVGKTTLALAIGNDLPSLYLDLEDPGDRQKLAEPVLFLSRYEDRLVILDEIHRVPELFQSLRGIIDQGRNRGRRVGRFLLLGSASIELLRQSGESLAGRIAYVDMGPFDVLEVADVPSKQFDLWIRGGFPDSFLAEDDPTSLALRKDFIRTYLERDVPMFGPRLPAETMQRLWIMLAHGQGTLLNASRIAASLGVSAQTVTRYIDLLVDLLLVRRLSPFHANLGKRLVKSPKIYVRDSGLLHALLDISDHNELAGHPVAGASWEGFVIENLLAAAPVRTRANFFRTAAGAEIDLLLRFPGDELWAVEIKNSLSPKPEKGFHLALADVKPSRAFVVYPGEERYPISETTEVVSLNEMCMVLAGRSAP</sequence>
<keyword evidence="3" id="KW-1185">Reference proteome</keyword>
<dbReference type="OrthoDB" id="9783412at2"/>
<name>A0A1G6DLL0_9BACT</name>
<proteinExistence type="predicted"/>